<sequence length="569" mass="62770">MSYLNPCKIASKYLWIMFLPMFFSSLILTLSKKYIILEWYFFSFNSTNFTLPLIIDYSSTLFSATVLFISANVLHFATSYMNQDFSKTRFTYLILLFVLSMNLMIFIPSLIALLLGWDGLGLMSFLLVIYYQTPKALSAGMITALMNRVGDVALLLSIAWLFSQGHWIHLSFSDSPLQTTIILSIMIAGMTKSAQIPFSSWLPAAMAAPTPVSALVHSSTLVTAGVFILIRFYPSLSTAPIFNKMLLMTATLTMLMAGMTAMLEMDLKKIIALSTLSQLGVMMMSLALNLPSITMFHLLTHALFKALLFVCAGSMIHHHHHSQDLRTMGLTSITQPLLSSCLLTANLALCGAPFLSGFYSKDMILESMLFNPSNTLIILLALLATSLTAAYSTRMMLNTLWSPTTANSLTFVSDQDKNLSTPAIFLTAGAITSGAIVNWTLLPLNTPSFLSPSMKSLPLLVSLLGVLITWNIFTSSSLQYKPLSPNKLGTLSMWYLTSLTSQGLLKTPLNLSHNLLKISDQGWMEASSSKGMLNLSSLIISNTRPLQKSLITTQILLPIMIMLPLIFFL</sequence>
<feature type="domain" description="NADH dehydrogenase subunit 5 C-terminal" evidence="19">
    <location>
        <begin position="391"/>
        <end position="568"/>
    </location>
</feature>
<feature type="transmembrane region" description="Helical" evidence="16">
    <location>
        <begin position="90"/>
        <end position="107"/>
    </location>
</feature>
<dbReference type="AlphaFoldDB" id="A0A6C0UCF9"/>
<evidence type="ECO:0000256" key="4">
    <source>
        <dbReference type="ARBA" id="ARBA00022448"/>
    </source>
</evidence>
<dbReference type="InterPro" id="IPR001516">
    <property type="entry name" value="Proton_antipo_N"/>
</dbReference>
<evidence type="ECO:0000256" key="15">
    <source>
        <dbReference type="ARBA" id="ARBA00049551"/>
    </source>
</evidence>
<evidence type="ECO:0000256" key="13">
    <source>
        <dbReference type="ARBA" id="ARBA00023128"/>
    </source>
</evidence>
<feature type="transmembrane region" description="Helical" evidence="16">
    <location>
        <begin position="12"/>
        <end position="30"/>
    </location>
</feature>
<evidence type="ECO:0000259" key="17">
    <source>
        <dbReference type="Pfam" id="PF00361"/>
    </source>
</evidence>
<feature type="transmembrane region" description="Helical" evidence="16">
    <location>
        <begin position="113"/>
        <end position="131"/>
    </location>
</feature>
<feature type="transmembrane region" description="Helical" evidence="16">
    <location>
        <begin position="337"/>
        <end position="355"/>
    </location>
</feature>
<dbReference type="PANTHER" id="PTHR42829:SF2">
    <property type="entry name" value="NADH-UBIQUINONE OXIDOREDUCTASE CHAIN 5"/>
    <property type="match status" value="1"/>
</dbReference>
<comment type="similarity">
    <text evidence="16">Belongs to the complex I subunit 5 family.</text>
</comment>
<keyword evidence="11 16" id="KW-0520">NAD</keyword>
<evidence type="ECO:0000256" key="7">
    <source>
        <dbReference type="ARBA" id="ARBA00022792"/>
    </source>
</evidence>
<dbReference type="InterPro" id="IPR003945">
    <property type="entry name" value="NU5C-like"/>
</dbReference>
<dbReference type="Pfam" id="PF00662">
    <property type="entry name" value="Proton_antipo_N"/>
    <property type="match status" value="1"/>
</dbReference>
<reference evidence="20" key="1">
    <citation type="journal article" date="2019" name="Mitochondrial DNA Part B Resour">
        <title>Complete mitochondrial genome of the Sternaspis scutata (Sternaspidae, Annelida).</title>
        <authorList>
            <person name="Wang Z."/>
            <person name="Liu C."/>
            <person name="Liu H."/>
            <person name="Xu Z."/>
            <person name="Wang B."/>
            <person name="Zheng F."/>
        </authorList>
    </citation>
    <scope>NUCLEOTIDE SEQUENCE</scope>
</reference>
<comment type="subcellular location">
    <subcellularLocation>
        <location evidence="1">Mitochondrion inner membrane</location>
        <topology evidence="1">Multi-pass membrane protein</topology>
    </subcellularLocation>
</comment>
<evidence type="ECO:0000256" key="14">
    <source>
        <dbReference type="ARBA" id="ARBA00023136"/>
    </source>
</evidence>
<keyword evidence="5" id="KW-0679">Respiratory chain</keyword>
<dbReference type="Pfam" id="PF00361">
    <property type="entry name" value="Proton_antipo_M"/>
    <property type="match status" value="1"/>
</dbReference>
<evidence type="ECO:0000256" key="2">
    <source>
        <dbReference type="ARBA" id="ARBA00012944"/>
    </source>
</evidence>
<keyword evidence="8" id="KW-1278">Translocase</keyword>
<evidence type="ECO:0000256" key="16">
    <source>
        <dbReference type="RuleBase" id="RU003404"/>
    </source>
</evidence>
<dbReference type="GO" id="GO:0015990">
    <property type="term" value="P:electron transport coupled proton transport"/>
    <property type="evidence" value="ECO:0007669"/>
    <property type="project" value="TreeGrafter"/>
</dbReference>
<dbReference type="GO" id="GO:0042773">
    <property type="term" value="P:ATP synthesis coupled electron transport"/>
    <property type="evidence" value="ECO:0007669"/>
    <property type="project" value="InterPro"/>
</dbReference>
<feature type="transmembrane region" description="Helical" evidence="16">
    <location>
        <begin position="423"/>
        <end position="444"/>
    </location>
</feature>
<evidence type="ECO:0000259" key="19">
    <source>
        <dbReference type="Pfam" id="PF06455"/>
    </source>
</evidence>
<evidence type="ECO:0000256" key="8">
    <source>
        <dbReference type="ARBA" id="ARBA00022967"/>
    </source>
</evidence>
<reference evidence="20" key="2">
    <citation type="submission" date="2019-02" db="EMBL/GenBank/DDBJ databases">
        <authorList>
            <person name="Wang Z.Z."/>
            <person name="Zheng F.F."/>
        </authorList>
    </citation>
    <scope>NUCLEOTIDE SEQUENCE</scope>
</reference>
<keyword evidence="10 16" id="KW-1133">Transmembrane helix</keyword>
<evidence type="ECO:0000256" key="6">
    <source>
        <dbReference type="ARBA" id="ARBA00022692"/>
    </source>
</evidence>
<proteinExistence type="inferred from homology"/>
<keyword evidence="14 16" id="KW-0472">Membrane</keyword>
<keyword evidence="12 16" id="KW-0830">Ubiquinone</keyword>
<keyword evidence="7" id="KW-0999">Mitochondrion inner membrane</keyword>
<evidence type="ECO:0000256" key="12">
    <source>
        <dbReference type="ARBA" id="ARBA00023075"/>
    </source>
</evidence>
<keyword evidence="13 16" id="KW-0496">Mitochondrion</keyword>
<keyword evidence="4 16" id="KW-0813">Transport</keyword>
<evidence type="ECO:0000256" key="9">
    <source>
        <dbReference type="ARBA" id="ARBA00022982"/>
    </source>
</evidence>
<evidence type="ECO:0000256" key="1">
    <source>
        <dbReference type="ARBA" id="ARBA00004448"/>
    </source>
</evidence>
<name>A0A6C0UCF9_9ANNE</name>
<feature type="transmembrane region" description="Helical" evidence="16">
    <location>
        <begin position="245"/>
        <end position="263"/>
    </location>
</feature>
<gene>
    <name evidence="20" type="primary">nad5</name>
</gene>
<dbReference type="GO" id="GO:0003954">
    <property type="term" value="F:NADH dehydrogenase activity"/>
    <property type="evidence" value="ECO:0007669"/>
    <property type="project" value="TreeGrafter"/>
</dbReference>
<protein>
    <recommendedName>
        <fullName evidence="3 16">NADH-ubiquinone oxidoreductase chain 5</fullName>
        <ecNumber evidence="2 16">7.1.1.2</ecNumber>
    </recommendedName>
</protein>
<accession>A0A6C0UCF9</accession>
<dbReference type="PANTHER" id="PTHR42829">
    <property type="entry name" value="NADH-UBIQUINONE OXIDOREDUCTASE CHAIN 5"/>
    <property type="match status" value="1"/>
</dbReference>
<feature type="transmembrane region" description="Helical" evidence="16">
    <location>
        <begin position="296"/>
        <end position="316"/>
    </location>
</feature>
<keyword evidence="9" id="KW-0249">Electron transport</keyword>
<dbReference type="EMBL" id="MK548645">
    <property type="protein sequence ID" value="QIB72581.1"/>
    <property type="molecule type" value="Genomic_DNA"/>
</dbReference>
<dbReference type="PRINTS" id="PR01434">
    <property type="entry name" value="NADHDHGNASE5"/>
</dbReference>
<feature type="domain" description="NADH:quinone oxidoreductase/Mrp antiporter transmembrane" evidence="17">
    <location>
        <begin position="109"/>
        <end position="386"/>
    </location>
</feature>
<feature type="domain" description="NADH-Ubiquinone oxidoreductase (complex I) chain 5 N-terminal" evidence="18">
    <location>
        <begin position="42"/>
        <end position="90"/>
    </location>
</feature>
<feature type="transmembrane region" description="Helical" evidence="16">
    <location>
        <begin position="214"/>
        <end position="233"/>
    </location>
</feature>
<feature type="transmembrane region" description="Helical" evidence="16">
    <location>
        <begin position="375"/>
        <end position="393"/>
    </location>
</feature>
<comment type="catalytic activity">
    <reaction evidence="15 16">
        <text>a ubiquinone + NADH + 5 H(+)(in) = a ubiquinol + NAD(+) + 4 H(+)(out)</text>
        <dbReference type="Rhea" id="RHEA:29091"/>
        <dbReference type="Rhea" id="RHEA-COMP:9565"/>
        <dbReference type="Rhea" id="RHEA-COMP:9566"/>
        <dbReference type="ChEBI" id="CHEBI:15378"/>
        <dbReference type="ChEBI" id="CHEBI:16389"/>
        <dbReference type="ChEBI" id="CHEBI:17976"/>
        <dbReference type="ChEBI" id="CHEBI:57540"/>
        <dbReference type="ChEBI" id="CHEBI:57945"/>
        <dbReference type="EC" id="7.1.1.2"/>
    </reaction>
</comment>
<dbReference type="GO" id="GO:0005743">
    <property type="term" value="C:mitochondrial inner membrane"/>
    <property type="evidence" value="ECO:0007669"/>
    <property type="project" value="UniProtKB-SubCell"/>
</dbReference>
<comment type="function">
    <text evidence="16">Core subunit of the mitochondrial membrane respiratory chain NADH dehydrogenase (Complex I) which catalyzes electron transfer from NADH through the respiratory chain, using ubiquinone as an electron acceptor. Essential for the catalytic activity and assembly of complex I.</text>
</comment>
<evidence type="ECO:0000256" key="11">
    <source>
        <dbReference type="ARBA" id="ARBA00023027"/>
    </source>
</evidence>
<feature type="transmembrane region" description="Helical" evidence="16">
    <location>
        <begin position="61"/>
        <end position="78"/>
    </location>
</feature>
<feature type="transmembrane region" description="Helical" evidence="16">
    <location>
        <begin position="456"/>
        <end position="473"/>
    </location>
</feature>
<feature type="transmembrane region" description="Helical" evidence="16">
    <location>
        <begin position="550"/>
        <end position="568"/>
    </location>
</feature>
<dbReference type="InterPro" id="IPR001750">
    <property type="entry name" value="ND/Mrp_TM"/>
</dbReference>
<evidence type="ECO:0000256" key="10">
    <source>
        <dbReference type="ARBA" id="ARBA00022989"/>
    </source>
</evidence>
<evidence type="ECO:0000259" key="18">
    <source>
        <dbReference type="Pfam" id="PF00662"/>
    </source>
</evidence>
<keyword evidence="6 16" id="KW-0812">Transmembrane</keyword>
<feature type="transmembrane region" description="Helical" evidence="16">
    <location>
        <begin position="152"/>
        <end position="169"/>
    </location>
</feature>
<organism evidence="20">
    <name type="scientific">Sternaspis scutata</name>
    <dbReference type="NCBI Taxonomy" id="36133"/>
    <lineage>
        <taxon>Eukaryota</taxon>
        <taxon>Metazoa</taxon>
        <taxon>Spiralia</taxon>
        <taxon>Lophotrochozoa</taxon>
        <taxon>Annelida</taxon>
        <taxon>Polychaeta</taxon>
        <taxon>Sedentaria</taxon>
        <taxon>Canalipalpata</taxon>
        <taxon>Terebellida</taxon>
        <taxon>Cirratuliformia</taxon>
        <taxon>Sternaspidae</taxon>
        <taxon>Sternaspis</taxon>
    </lineage>
</organism>
<dbReference type="Pfam" id="PF06455">
    <property type="entry name" value="NADH5_C"/>
    <property type="match status" value="1"/>
</dbReference>
<evidence type="ECO:0000256" key="5">
    <source>
        <dbReference type="ARBA" id="ARBA00022660"/>
    </source>
</evidence>
<evidence type="ECO:0000256" key="3">
    <source>
        <dbReference type="ARBA" id="ARBA00021096"/>
    </source>
</evidence>
<geneLocation type="mitochondrion" evidence="20"/>
<evidence type="ECO:0000313" key="20">
    <source>
        <dbReference type="EMBL" id="QIB72581.1"/>
    </source>
</evidence>
<dbReference type="GO" id="GO:0008137">
    <property type="term" value="F:NADH dehydrogenase (ubiquinone) activity"/>
    <property type="evidence" value="ECO:0007669"/>
    <property type="project" value="UniProtKB-EC"/>
</dbReference>
<dbReference type="EC" id="7.1.1.2" evidence="2 16"/>
<dbReference type="InterPro" id="IPR010934">
    <property type="entry name" value="NADH_DH_su5_C"/>
</dbReference>